<keyword evidence="3" id="KW-1185">Reference proteome</keyword>
<gene>
    <name evidence="2" type="ORF">HMPREF1544_07816</name>
</gene>
<evidence type="ECO:0000313" key="2">
    <source>
        <dbReference type="EMBL" id="EPB85445.1"/>
    </source>
</evidence>
<proteinExistence type="predicted"/>
<dbReference type="InParanoid" id="S2K018"/>
<dbReference type="VEuPathDB" id="FungiDB:HMPREF1544_07816"/>
<dbReference type="STRING" id="1220926.S2K018"/>
<feature type="compositionally biased region" description="Acidic residues" evidence="1">
    <location>
        <begin position="125"/>
        <end position="151"/>
    </location>
</feature>
<protein>
    <submittedName>
        <fullName evidence="2">Uncharacterized protein</fullName>
    </submittedName>
</protein>
<feature type="region of interest" description="Disordered" evidence="1">
    <location>
        <begin position="122"/>
        <end position="157"/>
    </location>
</feature>
<reference evidence="3" key="1">
    <citation type="submission" date="2013-05" db="EMBL/GenBank/DDBJ databases">
        <title>The Genome sequence of Mucor circinelloides f. circinelloides 1006PhL.</title>
        <authorList>
            <consortium name="The Broad Institute Genomics Platform"/>
            <person name="Cuomo C."/>
            <person name="Earl A."/>
            <person name="Findley K."/>
            <person name="Lee S.C."/>
            <person name="Walker B."/>
            <person name="Young S."/>
            <person name="Zeng Q."/>
            <person name="Gargeya S."/>
            <person name="Fitzgerald M."/>
            <person name="Haas B."/>
            <person name="Abouelleil A."/>
            <person name="Allen A.W."/>
            <person name="Alvarado L."/>
            <person name="Arachchi H.M."/>
            <person name="Berlin A.M."/>
            <person name="Chapman S.B."/>
            <person name="Gainer-Dewar J."/>
            <person name="Goldberg J."/>
            <person name="Griggs A."/>
            <person name="Gujja S."/>
            <person name="Hansen M."/>
            <person name="Howarth C."/>
            <person name="Imamovic A."/>
            <person name="Ireland A."/>
            <person name="Larimer J."/>
            <person name="McCowan C."/>
            <person name="Murphy C."/>
            <person name="Pearson M."/>
            <person name="Poon T.W."/>
            <person name="Priest M."/>
            <person name="Roberts A."/>
            <person name="Saif S."/>
            <person name="Shea T."/>
            <person name="Sisk P."/>
            <person name="Sykes S."/>
            <person name="Wortman J."/>
            <person name="Nusbaum C."/>
            <person name="Birren B."/>
        </authorList>
    </citation>
    <scope>NUCLEOTIDE SEQUENCE [LARGE SCALE GENOMIC DNA]</scope>
    <source>
        <strain evidence="3">1006PhL</strain>
    </source>
</reference>
<dbReference type="EMBL" id="KE124012">
    <property type="protein sequence ID" value="EPB85445.1"/>
    <property type="molecule type" value="Genomic_DNA"/>
</dbReference>
<sequence>MGYHQKAASCSAIPSFSSFTSITTTNTTPLNKAKRNSIKPSPSISSSLSIPTDKQTDQQSLLFPLPSFCLYSKRALVNEYAPESEIVQYLAPSSRVLEERLPMFVGVLQSLFTVVNDMPFVDREQQEEDEDEEDGNDYTDIEEEEEDEEEQDSKQASSPFTIIGLNSMKLVIWSNMYDHVTDSFVYEKDLCLVIFVSAHLTDETILSSMQSLKESLSTLSCLHADANQLGDQLIPLVKCWFEEER</sequence>
<evidence type="ECO:0000256" key="1">
    <source>
        <dbReference type="SAM" id="MobiDB-lite"/>
    </source>
</evidence>
<dbReference type="AlphaFoldDB" id="S2K018"/>
<name>S2K018_MUCC1</name>
<evidence type="ECO:0000313" key="3">
    <source>
        <dbReference type="Proteomes" id="UP000014254"/>
    </source>
</evidence>
<dbReference type="OrthoDB" id="2291034at2759"/>
<dbReference type="OMA" id="CWFEEER"/>
<dbReference type="Proteomes" id="UP000014254">
    <property type="component" value="Unassembled WGS sequence"/>
</dbReference>
<organism evidence="2 3">
    <name type="scientific">Mucor circinelloides f. circinelloides (strain 1006PhL)</name>
    <name type="common">Mucormycosis agent</name>
    <name type="synonym">Calyptromyces circinelloides</name>
    <dbReference type="NCBI Taxonomy" id="1220926"/>
    <lineage>
        <taxon>Eukaryota</taxon>
        <taxon>Fungi</taxon>
        <taxon>Fungi incertae sedis</taxon>
        <taxon>Mucoromycota</taxon>
        <taxon>Mucoromycotina</taxon>
        <taxon>Mucoromycetes</taxon>
        <taxon>Mucorales</taxon>
        <taxon>Mucorineae</taxon>
        <taxon>Mucoraceae</taxon>
        <taxon>Mucor</taxon>
    </lineage>
</organism>
<feature type="compositionally biased region" description="Low complexity" evidence="1">
    <location>
        <begin position="38"/>
        <end position="51"/>
    </location>
</feature>
<accession>S2K018</accession>
<dbReference type="eggNOG" id="ENOG502TABV">
    <property type="taxonomic scope" value="Eukaryota"/>
</dbReference>
<feature type="region of interest" description="Disordered" evidence="1">
    <location>
        <begin position="29"/>
        <end position="51"/>
    </location>
</feature>